<dbReference type="HOGENOM" id="CLU_2683855_0_0_10"/>
<dbReference type="STRING" id="504472.Slin_6220"/>
<feature type="region of interest" description="Disordered" evidence="1">
    <location>
        <begin position="37"/>
        <end position="79"/>
    </location>
</feature>
<evidence type="ECO:0000313" key="2">
    <source>
        <dbReference type="EMBL" id="ADB42179.1"/>
    </source>
</evidence>
<keyword evidence="3" id="KW-1185">Reference proteome</keyword>
<gene>
    <name evidence="2" type="ordered locus">Slin_6220</name>
</gene>
<reference evidence="2 3" key="1">
    <citation type="journal article" date="2010" name="Stand. Genomic Sci.">
        <title>Complete genome sequence of Spirosoma linguale type strain (1).</title>
        <authorList>
            <person name="Lail K."/>
            <person name="Sikorski J."/>
            <person name="Saunders E."/>
            <person name="Lapidus A."/>
            <person name="Glavina Del Rio T."/>
            <person name="Copeland A."/>
            <person name="Tice H."/>
            <person name="Cheng J.-F."/>
            <person name="Lucas S."/>
            <person name="Nolan M."/>
            <person name="Bruce D."/>
            <person name="Goodwin L."/>
            <person name="Pitluck S."/>
            <person name="Ivanova N."/>
            <person name="Mavromatis K."/>
            <person name="Ovchinnikova G."/>
            <person name="Pati A."/>
            <person name="Chen A."/>
            <person name="Palaniappan K."/>
            <person name="Land M."/>
            <person name="Hauser L."/>
            <person name="Chang Y.-J."/>
            <person name="Jeffries C.D."/>
            <person name="Chain P."/>
            <person name="Brettin T."/>
            <person name="Detter J.C."/>
            <person name="Schuetze A."/>
            <person name="Rohde M."/>
            <person name="Tindall B.J."/>
            <person name="Goeker M."/>
            <person name="Bristow J."/>
            <person name="Eisen J.A."/>
            <person name="Markowitz V."/>
            <person name="Hugenholtz P."/>
            <person name="Kyrpides N.C."/>
            <person name="Klenk H.-P."/>
            <person name="Chen F."/>
        </authorList>
    </citation>
    <scope>NUCLEOTIDE SEQUENCE [LARGE SCALE GENOMIC DNA]</scope>
    <source>
        <strain evidence="3">ATCC 33905 / DSM 74 / LMG 10896 / Claus 1</strain>
    </source>
</reference>
<dbReference type="EMBL" id="CP001769">
    <property type="protein sequence ID" value="ADB42179.1"/>
    <property type="molecule type" value="Genomic_DNA"/>
</dbReference>
<dbReference type="eggNOG" id="ENOG502ZQQ9">
    <property type="taxonomic scope" value="Bacteria"/>
</dbReference>
<dbReference type="AlphaFoldDB" id="D2QTP7"/>
<organism evidence="2 3">
    <name type="scientific">Spirosoma linguale (strain ATCC 33905 / DSM 74 / LMG 10896 / Claus 1)</name>
    <dbReference type="NCBI Taxonomy" id="504472"/>
    <lineage>
        <taxon>Bacteria</taxon>
        <taxon>Pseudomonadati</taxon>
        <taxon>Bacteroidota</taxon>
        <taxon>Cytophagia</taxon>
        <taxon>Cytophagales</taxon>
        <taxon>Cytophagaceae</taxon>
        <taxon>Spirosoma</taxon>
    </lineage>
</organism>
<dbReference type="RefSeq" id="WP_012930663.1">
    <property type="nucleotide sequence ID" value="NC_013730.1"/>
</dbReference>
<evidence type="ECO:0000256" key="1">
    <source>
        <dbReference type="SAM" id="MobiDB-lite"/>
    </source>
</evidence>
<feature type="compositionally biased region" description="Polar residues" evidence="1">
    <location>
        <begin position="66"/>
        <end position="79"/>
    </location>
</feature>
<proteinExistence type="predicted"/>
<accession>D2QTP7</accession>
<sequence>MNVQYLSDAHGRHMAIVIPIEEWNSLTAKHEDLKMLEKQSPNDIRPKPSDFRGSISKKTADELLRHTQQARTEWENTIS</sequence>
<dbReference type="Proteomes" id="UP000002028">
    <property type="component" value="Chromosome"/>
</dbReference>
<dbReference type="KEGG" id="sli:Slin_6220"/>
<name>D2QTP7_SPILD</name>
<evidence type="ECO:0000313" key="3">
    <source>
        <dbReference type="Proteomes" id="UP000002028"/>
    </source>
</evidence>
<protein>
    <submittedName>
        <fullName evidence="2">Uncharacterized protein</fullName>
    </submittedName>
</protein>